<protein>
    <submittedName>
        <fullName evidence="1">SRPBCC family protein</fullName>
    </submittedName>
</protein>
<evidence type="ECO:0000313" key="2">
    <source>
        <dbReference type="Proteomes" id="UP001596222"/>
    </source>
</evidence>
<dbReference type="SUPFAM" id="SSF55961">
    <property type="entry name" value="Bet v1-like"/>
    <property type="match status" value="1"/>
</dbReference>
<dbReference type="EMBL" id="JBHSKJ010000001">
    <property type="protein sequence ID" value="MFC5143533.1"/>
    <property type="molecule type" value="Genomic_DNA"/>
</dbReference>
<dbReference type="InterPro" id="IPR023393">
    <property type="entry name" value="START-like_dom_sf"/>
</dbReference>
<sequence>MIDVRHSIPVNDGPAPTLSAGDVWRELERKAHHPDRYVRRITECRVTERFDGGLVRDFVLEGEPVRELVTFYPQQRIHFVRTLGRTRGTIDNEITTTGAGALVVAFHARLVIDGTAPGSTAERQRAERLKANYTETILATLATARSRLSAQPGTT</sequence>
<dbReference type="Proteomes" id="UP001596222">
    <property type="component" value="Unassembled WGS sequence"/>
</dbReference>
<comment type="caution">
    <text evidence="1">The sequence shown here is derived from an EMBL/GenBank/DDBJ whole genome shotgun (WGS) entry which is preliminary data.</text>
</comment>
<dbReference type="RefSeq" id="WP_382036485.1">
    <property type="nucleotide sequence ID" value="NZ_JBHSKJ010000001.1"/>
</dbReference>
<evidence type="ECO:0000313" key="1">
    <source>
        <dbReference type="EMBL" id="MFC5143533.1"/>
    </source>
</evidence>
<reference evidence="2" key="1">
    <citation type="journal article" date="2019" name="Int. J. Syst. Evol. Microbiol.">
        <title>The Global Catalogue of Microorganisms (GCM) 10K type strain sequencing project: providing services to taxonomists for standard genome sequencing and annotation.</title>
        <authorList>
            <consortium name="The Broad Institute Genomics Platform"/>
            <consortium name="The Broad Institute Genome Sequencing Center for Infectious Disease"/>
            <person name="Wu L."/>
            <person name="Ma J."/>
        </authorList>
    </citation>
    <scope>NUCLEOTIDE SEQUENCE [LARGE SCALE GENOMIC DNA]</scope>
    <source>
        <strain evidence="2">CGMCC 4.1641</strain>
    </source>
</reference>
<dbReference type="Gene3D" id="3.30.530.20">
    <property type="match status" value="1"/>
</dbReference>
<dbReference type="InterPro" id="IPR015075">
    <property type="entry name" value="AtaL"/>
</dbReference>
<name>A0ABV9ZTI7_9ACTN</name>
<dbReference type="Pfam" id="PF08982">
    <property type="entry name" value="AtaL"/>
    <property type="match status" value="1"/>
</dbReference>
<keyword evidence="2" id="KW-1185">Reference proteome</keyword>
<accession>A0ABV9ZTI7</accession>
<gene>
    <name evidence="1" type="ORF">ACFPP6_02340</name>
</gene>
<proteinExistence type="predicted"/>
<organism evidence="1 2">
    <name type="scientific">Streptomyces aureoversilis</name>
    <dbReference type="NCBI Taxonomy" id="67277"/>
    <lineage>
        <taxon>Bacteria</taxon>
        <taxon>Bacillati</taxon>
        <taxon>Actinomycetota</taxon>
        <taxon>Actinomycetes</taxon>
        <taxon>Kitasatosporales</taxon>
        <taxon>Streptomycetaceae</taxon>
        <taxon>Streptomyces</taxon>
    </lineage>
</organism>